<proteinExistence type="predicted"/>
<feature type="compositionally biased region" description="Pro residues" evidence="1">
    <location>
        <begin position="72"/>
        <end position="106"/>
    </location>
</feature>
<feature type="region of interest" description="Disordered" evidence="1">
    <location>
        <begin position="1"/>
        <end position="167"/>
    </location>
</feature>
<name>A0A918TV87_STRCJ</name>
<feature type="compositionally biased region" description="Pro residues" evidence="1">
    <location>
        <begin position="26"/>
        <end position="43"/>
    </location>
</feature>
<evidence type="ECO:0000313" key="5">
    <source>
        <dbReference type="Proteomes" id="UP000646244"/>
    </source>
</evidence>
<dbReference type="SUPFAM" id="SSF50998">
    <property type="entry name" value="Quinoprotein alcohol dehydrogenase-like"/>
    <property type="match status" value="1"/>
</dbReference>
<sequence>MSQPPQPPQPPQGPPAQPGGGFGAPQDPPPGFGAPPPAQPPAGPAGAPAYGYPQAPPPPGPPAAGAAYGYPQTPPPVGAPQTPPPPPGAPQSPPPPPGAPQSPPPAGYGYPGAPAPGNAAQSYMPTQAFGAVQPPQPGMYPPPPGQFPGGAPAGGPGGPGGPGGGKAKQRMMAIIGGAVAAVLVIGGGVWFATKDDGKSDDKGNAASGQDTGKQGGAEGGKPAPQPVDAKLLFSVDQPKVDDLVSVKGLWTTDQVFAKVDVYKIVGYGLSGGQKWEIPLDGEICWASPHVTADGKTAVLVKDGKPSADKKYGGPCSQVVALDLNKGEKLWQKSAKAGDQDVRFNSVTVGGGTVAAGGTSGGAAWAIADGKELWKPKPGEDCRDDGYGGGTKLVAVRRCGDYSRPQMQVQTLNPETGAVKSVFKVPAGLKWVHVASTDPLVIALDAGDNTGSSASDFMAVDDSGKEGKLLSKISTGNGKFQPKCPSTDVEGCTKLAITKDTLYLPSEEHASGNAQQVGRVNEIVGFDLATGESKGKAEGVPGSSLLPLGVDKDGYPIAYQEPTYKAGGKVVRIDPKSFKTDVLLKNPANTADSERRLTPGLHRALWSQGRLYMGSSYANKPSSVSFGKEYAVMIFGGS</sequence>
<dbReference type="RefSeq" id="WP_190111856.1">
    <property type="nucleotide sequence ID" value="NZ_BMVB01000019.1"/>
</dbReference>
<evidence type="ECO:0000259" key="3">
    <source>
        <dbReference type="Pfam" id="PF13360"/>
    </source>
</evidence>
<dbReference type="InterPro" id="IPR015943">
    <property type="entry name" value="WD40/YVTN_repeat-like_dom_sf"/>
</dbReference>
<gene>
    <name evidence="4" type="ORF">GCM10010507_47010</name>
</gene>
<dbReference type="Pfam" id="PF13360">
    <property type="entry name" value="PQQ_2"/>
    <property type="match status" value="1"/>
</dbReference>
<feature type="compositionally biased region" description="Low complexity" evidence="1">
    <location>
        <begin position="44"/>
        <end position="53"/>
    </location>
</feature>
<feature type="transmembrane region" description="Helical" evidence="2">
    <location>
        <begin position="172"/>
        <end position="192"/>
    </location>
</feature>
<reference evidence="4" key="2">
    <citation type="submission" date="2020-09" db="EMBL/GenBank/DDBJ databases">
        <authorList>
            <person name="Sun Q."/>
            <person name="Ohkuma M."/>
        </authorList>
    </citation>
    <scope>NUCLEOTIDE SEQUENCE</scope>
    <source>
        <strain evidence="4">JCM 4633</strain>
    </source>
</reference>
<dbReference type="Gene3D" id="2.130.10.10">
    <property type="entry name" value="YVTN repeat-like/Quinoprotein amine dehydrogenase"/>
    <property type="match status" value="1"/>
</dbReference>
<reference evidence="4" key="1">
    <citation type="journal article" date="2014" name="Int. J. Syst. Evol. Microbiol.">
        <title>Complete genome sequence of Corynebacterium casei LMG S-19264T (=DSM 44701T), isolated from a smear-ripened cheese.</title>
        <authorList>
            <consortium name="US DOE Joint Genome Institute (JGI-PGF)"/>
            <person name="Walter F."/>
            <person name="Albersmeier A."/>
            <person name="Kalinowski J."/>
            <person name="Ruckert C."/>
        </authorList>
    </citation>
    <scope>NUCLEOTIDE SEQUENCE</scope>
    <source>
        <strain evidence="4">JCM 4633</strain>
    </source>
</reference>
<comment type="caution">
    <text evidence="4">The sequence shown here is derived from an EMBL/GenBank/DDBJ whole genome shotgun (WGS) entry which is preliminary data.</text>
</comment>
<feature type="compositionally biased region" description="Pro residues" evidence="1">
    <location>
        <begin position="1"/>
        <end position="17"/>
    </location>
</feature>
<dbReference type="InterPro" id="IPR002372">
    <property type="entry name" value="PQQ_rpt_dom"/>
</dbReference>
<dbReference type="Proteomes" id="UP000646244">
    <property type="component" value="Unassembled WGS sequence"/>
</dbReference>
<dbReference type="AlphaFoldDB" id="A0A918TV87"/>
<evidence type="ECO:0000256" key="2">
    <source>
        <dbReference type="SAM" id="Phobius"/>
    </source>
</evidence>
<organism evidence="4 5">
    <name type="scientific">Streptomyces cinnamoneus</name>
    <name type="common">Streptoverticillium cinnamoneum</name>
    <dbReference type="NCBI Taxonomy" id="53446"/>
    <lineage>
        <taxon>Bacteria</taxon>
        <taxon>Bacillati</taxon>
        <taxon>Actinomycetota</taxon>
        <taxon>Actinomycetes</taxon>
        <taxon>Kitasatosporales</taxon>
        <taxon>Streptomycetaceae</taxon>
        <taxon>Streptomyces</taxon>
        <taxon>Streptomyces cinnamoneus group</taxon>
    </lineage>
</organism>
<keyword evidence="2" id="KW-1133">Transmembrane helix</keyword>
<feature type="region of interest" description="Disordered" evidence="1">
    <location>
        <begin position="195"/>
        <end position="226"/>
    </location>
</feature>
<protein>
    <recommendedName>
        <fullName evidence="3">Pyrrolo-quinoline quinone repeat domain-containing protein</fullName>
    </recommendedName>
</protein>
<evidence type="ECO:0000256" key="1">
    <source>
        <dbReference type="SAM" id="MobiDB-lite"/>
    </source>
</evidence>
<dbReference type="EMBL" id="BMVB01000019">
    <property type="protein sequence ID" value="GHC64296.1"/>
    <property type="molecule type" value="Genomic_DNA"/>
</dbReference>
<evidence type="ECO:0000313" key="4">
    <source>
        <dbReference type="EMBL" id="GHC64296.1"/>
    </source>
</evidence>
<dbReference type="InterPro" id="IPR011047">
    <property type="entry name" value="Quinoprotein_ADH-like_sf"/>
</dbReference>
<feature type="compositionally biased region" description="Pro residues" evidence="1">
    <location>
        <begin position="134"/>
        <end position="146"/>
    </location>
</feature>
<feature type="domain" description="Pyrrolo-quinoline quinone repeat" evidence="3">
    <location>
        <begin position="260"/>
        <end position="374"/>
    </location>
</feature>
<accession>A0A918TV87</accession>
<feature type="compositionally biased region" description="Low complexity" evidence="1">
    <location>
        <begin position="107"/>
        <end position="122"/>
    </location>
</feature>
<keyword evidence="2" id="KW-0812">Transmembrane</keyword>
<keyword evidence="2" id="KW-0472">Membrane</keyword>
<feature type="compositionally biased region" description="Gly residues" evidence="1">
    <location>
        <begin position="147"/>
        <end position="166"/>
    </location>
</feature>